<sequence>MLTKMPFLKKISPVPFALYQSKVCIFEHDINDTIFLNTISEKLWDQDRYNEVNVLKLSSDIVASSRFSVDDKSYMFAVTAEESNTLNRQLNDMEKFVEVGVDFLKTQKMKTNLINLPHYIDRKNSTIDFNQDFKMYNIENKFQLEEIALHELIRGNKQNVQLLFNKLININTTPLSKSRLTSQKYRIIGLITLISRMCIRQSCPVGITLRLSDKLTAQLDKIQNSDDIKLFIEYLAVEYYSLLRNNAKNYNSKCINDAIEFININIYKPLNNETISNYLNMNPSYLSSLFKHETGIPLRKFIIDKKVAESKYLLRNTSMSIYDIAMSLHFSNQSHFTKSFKERTGFTPKYYQDVVNSK</sequence>
<dbReference type="SUPFAM" id="SSF46689">
    <property type="entry name" value="Homeodomain-like"/>
    <property type="match status" value="2"/>
</dbReference>
<reference evidence="6" key="1">
    <citation type="journal article" date="2019" name="Int. J. Syst. Evol. Microbiol.">
        <title>The Global Catalogue of Microorganisms (GCM) 10K type strain sequencing project: providing services to taxonomists for standard genome sequencing and annotation.</title>
        <authorList>
            <consortium name="The Broad Institute Genomics Platform"/>
            <consortium name="The Broad Institute Genome Sequencing Center for Infectious Disease"/>
            <person name="Wu L."/>
            <person name="Ma J."/>
        </authorList>
    </citation>
    <scope>NUCLEOTIDE SEQUENCE [LARGE SCALE GENOMIC DNA]</scope>
    <source>
        <strain evidence="6">CCM 8936</strain>
    </source>
</reference>
<dbReference type="InterPro" id="IPR009057">
    <property type="entry name" value="Homeodomain-like_sf"/>
</dbReference>
<keyword evidence="6" id="KW-1185">Reference proteome</keyword>
<evidence type="ECO:0000256" key="1">
    <source>
        <dbReference type="ARBA" id="ARBA00023015"/>
    </source>
</evidence>
<dbReference type="Proteomes" id="UP001597251">
    <property type="component" value="Unassembled WGS sequence"/>
</dbReference>
<gene>
    <name evidence="5" type="ORF">ACFQ42_02500</name>
</gene>
<dbReference type="PANTHER" id="PTHR43280:SF2">
    <property type="entry name" value="HTH-TYPE TRANSCRIPTIONAL REGULATOR EXSA"/>
    <property type="match status" value="1"/>
</dbReference>
<dbReference type="Gene3D" id="1.10.10.60">
    <property type="entry name" value="Homeodomain-like"/>
    <property type="match status" value="2"/>
</dbReference>
<dbReference type="EMBL" id="JBHTOI010000005">
    <property type="protein sequence ID" value="MFD1417631.1"/>
    <property type="molecule type" value="Genomic_DNA"/>
</dbReference>
<keyword evidence="3" id="KW-0804">Transcription</keyword>
<dbReference type="InterPro" id="IPR020449">
    <property type="entry name" value="Tscrpt_reg_AraC-type_HTH"/>
</dbReference>
<keyword evidence="2" id="KW-0238">DNA-binding</keyword>
<dbReference type="PANTHER" id="PTHR43280">
    <property type="entry name" value="ARAC-FAMILY TRANSCRIPTIONAL REGULATOR"/>
    <property type="match status" value="1"/>
</dbReference>
<dbReference type="InterPro" id="IPR018060">
    <property type="entry name" value="HTH_AraC"/>
</dbReference>
<dbReference type="RefSeq" id="WP_125674567.1">
    <property type="nucleotide sequence ID" value="NZ_JBHTOI010000005.1"/>
</dbReference>
<keyword evidence="1" id="KW-0805">Transcription regulation</keyword>
<dbReference type="SMART" id="SM00342">
    <property type="entry name" value="HTH_ARAC"/>
    <property type="match status" value="1"/>
</dbReference>
<dbReference type="PRINTS" id="PR00032">
    <property type="entry name" value="HTHARAC"/>
</dbReference>
<name>A0ABW4BRV7_9LACO</name>
<comment type="caution">
    <text evidence="5">The sequence shown here is derived from an EMBL/GenBank/DDBJ whole genome shotgun (WGS) entry which is preliminary data.</text>
</comment>
<evidence type="ECO:0000313" key="5">
    <source>
        <dbReference type="EMBL" id="MFD1417631.1"/>
    </source>
</evidence>
<evidence type="ECO:0000259" key="4">
    <source>
        <dbReference type="PROSITE" id="PS01124"/>
    </source>
</evidence>
<dbReference type="PROSITE" id="PS01124">
    <property type="entry name" value="HTH_ARAC_FAMILY_2"/>
    <property type="match status" value="1"/>
</dbReference>
<evidence type="ECO:0000256" key="2">
    <source>
        <dbReference type="ARBA" id="ARBA00023125"/>
    </source>
</evidence>
<evidence type="ECO:0000313" key="6">
    <source>
        <dbReference type="Proteomes" id="UP001597251"/>
    </source>
</evidence>
<organism evidence="5 6">
    <name type="scientific">Companilactobacillus keshanensis</name>
    <dbReference type="NCBI Taxonomy" id="2486003"/>
    <lineage>
        <taxon>Bacteria</taxon>
        <taxon>Bacillati</taxon>
        <taxon>Bacillota</taxon>
        <taxon>Bacilli</taxon>
        <taxon>Lactobacillales</taxon>
        <taxon>Lactobacillaceae</taxon>
        <taxon>Companilactobacillus</taxon>
    </lineage>
</organism>
<proteinExistence type="predicted"/>
<accession>A0ABW4BRV7</accession>
<protein>
    <submittedName>
        <fullName evidence="5">Helix-turn-helix domain-containing protein</fullName>
    </submittedName>
</protein>
<feature type="domain" description="HTH araC/xylS-type" evidence="4">
    <location>
        <begin position="256"/>
        <end position="354"/>
    </location>
</feature>
<evidence type="ECO:0000256" key="3">
    <source>
        <dbReference type="ARBA" id="ARBA00023163"/>
    </source>
</evidence>
<dbReference type="Pfam" id="PF12833">
    <property type="entry name" value="HTH_18"/>
    <property type="match status" value="1"/>
</dbReference>